<evidence type="ECO:0000259" key="5">
    <source>
        <dbReference type="PROSITE" id="PS51000"/>
    </source>
</evidence>
<dbReference type="Gene3D" id="1.10.10.10">
    <property type="entry name" value="Winged helix-like DNA-binding domain superfamily/Winged helix DNA-binding domain"/>
    <property type="match status" value="1"/>
</dbReference>
<dbReference type="SUPFAM" id="SSF46785">
    <property type="entry name" value="Winged helix' DNA-binding domain"/>
    <property type="match status" value="1"/>
</dbReference>
<dbReference type="InterPro" id="IPR001034">
    <property type="entry name" value="DeoR_HTH"/>
</dbReference>
<organism evidence="6 7">
    <name type="scientific">Nocardiopsis codii</name>
    <dbReference type="NCBI Taxonomy" id="3065942"/>
    <lineage>
        <taxon>Bacteria</taxon>
        <taxon>Bacillati</taxon>
        <taxon>Actinomycetota</taxon>
        <taxon>Actinomycetes</taxon>
        <taxon>Streptosporangiales</taxon>
        <taxon>Nocardiopsidaceae</taxon>
        <taxon>Nocardiopsis</taxon>
    </lineage>
</organism>
<dbReference type="Pfam" id="PF00455">
    <property type="entry name" value="DeoRC"/>
    <property type="match status" value="1"/>
</dbReference>
<dbReference type="RefSeq" id="WP_330092769.1">
    <property type="nucleotide sequence ID" value="NZ_JAUZMY010000016.1"/>
</dbReference>
<comment type="caution">
    <text evidence="6">The sequence shown here is derived from an EMBL/GenBank/DDBJ whole genome shotgun (WGS) entry which is preliminary data.</text>
</comment>
<dbReference type="InterPro" id="IPR018356">
    <property type="entry name" value="Tscrpt_reg_HTH_DeoR_CS"/>
</dbReference>
<dbReference type="GO" id="GO:0003677">
    <property type="term" value="F:DNA binding"/>
    <property type="evidence" value="ECO:0007669"/>
    <property type="project" value="UniProtKB-KW"/>
</dbReference>
<dbReference type="InterPro" id="IPR037171">
    <property type="entry name" value="NagB/RpiA_transferase-like"/>
</dbReference>
<feature type="region of interest" description="Disordered" evidence="4">
    <location>
        <begin position="254"/>
        <end position="279"/>
    </location>
</feature>
<accession>A0ABU7KBP8</accession>
<keyword evidence="2 6" id="KW-0238">DNA-binding</keyword>
<gene>
    <name evidence="6" type="ORF">Q8791_17415</name>
</gene>
<dbReference type="Proteomes" id="UP001356095">
    <property type="component" value="Unassembled WGS sequence"/>
</dbReference>
<keyword evidence="7" id="KW-1185">Reference proteome</keyword>
<dbReference type="InterPro" id="IPR036390">
    <property type="entry name" value="WH_DNA-bd_sf"/>
</dbReference>
<dbReference type="Gene3D" id="3.40.50.1360">
    <property type="match status" value="1"/>
</dbReference>
<evidence type="ECO:0000256" key="1">
    <source>
        <dbReference type="ARBA" id="ARBA00023015"/>
    </source>
</evidence>
<dbReference type="PROSITE" id="PS51000">
    <property type="entry name" value="HTH_DEOR_2"/>
    <property type="match status" value="1"/>
</dbReference>
<dbReference type="SUPFAM" id="SSF100950">
    <property type="entry name" value="NagB/RpiA/CoA transferase-like"/>
    <property type="match status" value="1"/>
</dbReference>
<dbReference type="InterPro" id="IPR014036">
    <property type="entry name" value="DeoR-like_C"/>
</dbReference>
<evidence type="ECO:0000256" key="2">
    <source>
        <dbReference type="ARBA" id="ARBA00023125"/>
    </source>
</evidence>
<dbReference type="PROSITE" id="PS00894">
    <property type="entry name" value="HTH_DEOR_1"/>
    <property type="match status" value="1"/>
</dbReference>
<dbReference type="InterPro" id="IPR036388">
    <property type="entry name" value="WH-like_DNA-bd_sf"/>
</dbReference>
<keyword evidence="1" id="KW-0805">Transcription regulation</keyword>
<dbReference type="SMART" id="SM01134">
    <property type="entry name" value="DeoRC"/>
    <property type="match status" value="1"/>
</dbReference>
<evidence type="ECO:0000256" key="4">
    <source>
        <dbReference type="SAM" id="MobiDB-lite"/>
    </source>
</evidence>
<proteinExistence type="predicted"/>
<reference evidence="6 7" key="1">
    <citation type="submission" date="2023-08" db="EMBL/GenBank/DDBJ databases">
        <authorList>
            <person name="Girao M."/>
            <person name="Carvalho M.F."/>
        </authorList>
    </citation>
    <scope>NUCLEOTIDE SEQUENCE [LARGE SCALE GENOMIC DNA]</scope>
    <source>
        <strain evidence="6 7">CT-R113</strain>
    </source>
</reference>
<dbReference type="PANTHER" id="PTHR30363">
    <property type="entry name" value="HTH-TYPE TRANSCRIPTIONAL REGULATOR SRLR-RELATED"/>
    <property type="match status" value="1"/>
</dbReference>
<feature type="domain" description="HTH deoR-type" evidence="5">
    <location>
        <begin position="3"/>
        <end position="58"/>
    </location>
</feature>
<evidence type="ECO:0000313" key="6">
    <source>
        <dbReference type="EMBL" id="MEE2038997.1"/>
    </source>
</evidence>
<protein>
    <submittedName>
        <fullName evidence="6">DeoR/GlpR family DNA-binding transcription regulator</fullName>
    </submittedName>
</protein>
<sequence>MIPAQRRDLLLRELRGTGVLSVKELCDILDVSHMTVRRDIMTLEEEGRVRSVPGGVELVSQVRSEPSYRDKSRVDVDEKRAMARAAATLVSEGQTIYLDAGTTLGHLVPSLWSVTGLTVITNDITTAASLTDHPDVTLFLIGGQVDRENRSSVGDIAAATISEFNIDVAFVSTSSWDLSRGSTTPSRAKVAVKRAAMAAASASVLVAGADKYGAFGTFKVAALTSFASVITDDRLSDSSVRAIRELGVDLDIVTPRGDAEPEVESAPGTEAAPAPTASV</sequence>
<dbReference type="EMBL" id="JAUZMY010000016">
    <property type="protein sequence ID" value="MEE2038997.1"/>
    <property type="molecule type" value="Genomic_DNA"/>
</dbReference>
<dbReference type="PANTHER" id="PTHR30363:SF58">
    <property type="entry name" value="REGULATORY PROTEIN, DEOR FAMILY"/>
    <property type="match status" value="1"/>
</dbReference>
<evidence type="ECO:0000313" key="7">
    <source>
        <dbReference type="Proteomes" id="UP001356095"/>
    </source>
</evidence>
<dbReference type="PRINTS" id="PR00037">
    <property type="entry name" value="HTHLACR"/>
</dbReference>
<dbReference type="Pfam" id="PF08220">
    <property type="entry name" value="HTH_DeoR"/>
    <property type="match status" value="1"/>
</dbReference>
<keyword evidence="3" id="KW-0804">Transcription</keyword>
<dbReference type="SMART" id="SM00420">
    <property type="entry name" value="HTH_DEOR"/>
    <property type="match status" value="1"/>
</dbReference>
<evidence type="ECO:0000256" key="3">
    <source>
        <dbReference type="ARBA" id="ARBA00023163"/>
    </source>
</evidence>
<feature type="compositionally biased region" description="Low complexity" evidence="4">
    <location>
        <begin position="264"/>
        <end position="279"/>
    </location>
</feature>
<dbReference type="InterPro" id="IPR050313">
    <property type="entry name" value="Carb_Metab_HTH_regulators"/>
</dbReference>
<name>A0ABU7KBP8_9ACTN</name>